<evidence type="ECO:0000313" key="10">
    <source>
        <dbReference type="EMBL" id="PJJ73821.1"/>
    </source>
</evidence>
<evidence type="ECO:0000256" key="4">
    <source>
        <dbReference type="ARBA" id="ARBA00022840"/>
    </source>
</evidence>
<evidence type="ECO:0000259" key="8">
    <source>
        <dbReference type="PROSITE" id="PS50893"/>
    </source>
</evidence>
<dbReference type="SUPFAM" id="SSF52540">
    <property type="entry name" value="P-loop containing nucleoside triphosphate hydrolases"/>
    <property type="match status" value="1"/>
</dbReference>
<sequence>MSATTTPTSRAAAPARPEAPLRQAVRMLEVRPGRVVVAVLWGTLALGCAVGLAAVAAWLIARASQMPPVLTLSVAVVSVRAFGIGRGVARYVERLASHDVALRGMTALRTNLYTRLADGTGEALARVRRGDLLARVGADVDAVGDVVVRAIIPAGVAACVSLLAVGIVGALLPAAGVALAVCLVLAGVLAPWLSARASRTTEADTAHARAEMASRTLEAVEGAGALQVSGALPARLEALRATDRDLAAATDAGARTSALAAAIQAGAVGLAVVASLLLGVPAVAAGTLSATALAVVVLTPLAAFEGVAALPAAAVQMERSRRAAARIVALLDPRADHETADGATPAPTHELRASRLTVGWDVACLRDVDLVVRPGRALALVGPSGVGKTTLLLSLAGLVPPLAGEVDDVAGDVVLVAEDGHVFETTVLENLRVARGDVTADDATAVLAQVGLGGWLAGLPDGVETMLGPDAATVSGGERRRLLVARALLSRATYLLVDEPAEHLDAGTADDLVRTLLAAAHEHDRGVVVATHRLAALGDADEVVVLGPGPGPAAVVTARGRHDELLTDATYAWAAAQEEHR</sequence>
<evidence type="ECO:0000259" key="9">
    <source>
        <dbReference type="PROSITE" id="PS50929"/>
    </source>
</evidence>
<name>A0A2M9CPJ5_9CELL</name>
<dbReference type="SMART" id="SM00382">
    <property type="entry name" value="AAA"/>
    <property type="match status" value="1"/>
</dbReference>
<dbReference type="GO" id="GO:0005886">
    <property type="term" value="C:plasma membrane"/>
    <property type="evidence" value="ECO:0007669"/>
    <property type="project" value="UniProtKB-SubCell"/>
</dbReference>
<keyword evidence="3" id="KW-0547">Nucleotide-binding</keyword>
<evidence type="ECO:0000256" key="2">
    <source>
        <dbReference type="ARBA" id="ARBA00022692"/>
    </source>
</evidence>
<keyword evidence="4 10" id="KW-0067">ATP-binding</keyword>
<dbReference type="GO" id="GO:0005524">
    <property type="term" value="F:ATP binding"/>
    <property type="evidence" value="ECO:0007669"/>
    <property type="project" value="UniProtKB-KW"/>
</dbReference>
<dbReference type="GO" id="GO:0034040">
    <property type="term" value="F:ATPase-coupled lipid transmembrane transporter activity"/>
    <property type="evidence" value="ECO:0007669"/>
    <property type="project" value="TreeGrafter"/>
</dbReference>
<feature type="transmembrane region" description="Helical" evidence="7">
    <location>
        <begin position="290"/>
        <end position="313"/>
    </location>
</feature>
<dbReference type="EMBL" id="PGFE01000002">
    <property type="protein sequence ID" value="PJJ73821.1"/>
    <property type="molecule type" value="Genomic_DNA"/>
</dbReference>
<dbReference type="InterPro" id="IPR014223">
    <property type="entry name" value="ABC_CydC/D"/>
</dbReference>
<feature type="transmembrane region" description="Helical" evidence="7">
    <location>
        <begin position="35"/>
        <end position="60"/>
    </location>
</feature>
<accession>A0A2M9CPJ5</accession>
<dbReference type="Pfam" id="PF00005">
    <property type="entry name" value="ABC_tran"/>
    <property type="match status" value="1"/>
</dbReference>
<evidence type="ECO:0000256" key="7">
    <source>
        <dbReference type="SAM" id="Phobius"/>
    </source>
</evidence>
<evidence type="ECO:0000313" key="11">
    <source>
        <dbReference type="Proteomes" id="UP000231693"/>
    </source>
</evidence>
<dbReference type="InterPro" id="IPR027417">
    <property type="entry name" value="P-loop_NTPase"/>
</dbReference>
<feature type="transmembrane region" description="Helical" evidence="7">
    <location>
        <begin position="66"/>
        <end position="85"/>
    </location>
</feature>
<gene>
    <name evidence="10" type="ORF">CLV28_1302</name>
</gene>
<dbReference type="Gene3D" id="3.40.50.300">
    <property type="entry name" value="P-loop containing nucleotide triphosphate hydrolases"/>
    <property type="match status" value="1"/>
</dbReference>
<dbReference type="InterPro" id="IPR017871">
    <property type="entry name" value="ABC_transporter-like_CS"/>
</dbReference>
<organism evidence="10 11">
    <name type="scientific">Sediminihabitans luteus</name>
    <dbReference type="NCBI Taxonomy" id="1138585"/>
    <lineage>
        <taxon>Bacteria</taxon>
        <taxon>Bacillati</taxon>
        <taxon>Actinomycetota</taxon>
        <taxon>Actinomycetes</taxon>
        <taxon>Micrococcales</taxon>
        <taxon>Cellulomonadaceae</taxon>
        <taxon>Sediminihabitans</taxon>
    </lineage>
</organism>
<dbReference type="GO" id="GO:0140359">
    <property type="term" value="F:ABC-type transporter activity"/>
    <property type="evidence" value="ECO:0007669"/>
    <property type="project" value="InterPro"/>
</dbReference>
<dbReference type="Gene3D" id="1.20.1560.10">
    <property type="entry name" value="ABC transporter type 1, transmembrane domain"/>
    <property type="match status" value="1"/>
</dbReference>
<feature type="transmembrane region" description="Helical" evidence="7">
    <location>
        <begin position="265"/>
        <end position="284"/>
    </location>
</feature>
<dbReference type="AlphaFoldDB" id="A0A2M9CPJ5"/>
<dbReference type="GO" id="GO:0016887">
    <property type="term" value="F:ATP hydrolysis activity"/>
    <property type="evidence" value="ECO:0007669"/>
    <property type="project" value="InterPro"/>
</dbReference>
<dbReference type="InterPro" id="IPR039421">
    <property type="entry name" value="Type_1_exporter"/>
</dbReference>
<evidence type="ECO:0000256" key="6">
    <source>
        <dbReference type="ARBA" id="ARBA00023136"/>
    </source>
</evidence>
<keyword evidence="5 7" id="KW-1133">Transmembrane helix</keyword>
<dbReference type="RefSeq" id="WP_275405097.1">
    <property type="nucleotide sequence ID" value="NZ_BOOX01000018.1"/>
</dbReference>
<dbReference type="PANTHER" id="PTHR24221:SF654">
    <property type="entry name" value="ATP-BINDING CASSETTE SUB-FAMILY B MEMBER 6"/>
    <property type="match status" value="1"/>
</dbReference>
<protein>
    <submittedName>
        <fullName evidence="10">ATP-binding cassette subfamily C protein CydC</fullName>
    </submittedName>
</protein>
<comment type="subcellular location">
    <subcellularLocation>
        <location evidence="1">Cell membrane</location>
        <topology evidence="1">Multi-pass membrane protein</topology>
    </subcellularLocation>
</comment>
<feature type="domain" description="ABC transmembrane type-1" evidence="9">
    <location>
        <begin position="36"/>
        <end position="319"/>
    </location>
</feature>
<feature type="transmembrane region" description="Helical" evidence="7">
    <location>
        <begin position="146"/>
        <end position="168"/>
    </location>
</feature>
<keyword evidence="11" id="KW-1185">Reference proteome</keyword>
<proteinExistence type="predicted"/>
<comment type="caution">
    <text evidence="10">The sequence shown here is derived from an EMBL/GenBank/DDBJ whole genome shotgun (WGS) entry which is preliminary data.</text>
</comment>
<dbReference type="PROSITE" id="PS50929">
    <property type="entry name" value="ABC_TM1F"/>
    <property type="match status" value="1"/>
</dbReference>
<dbReference type="Pfam" id="PF00664">
    <property type="entry name" value="ABC_membrane"/>
    <property type="match status" value="1"/>
</dbReference>
<dbReference type="GO" id="GO:0045454">
    <property type="term" value="P:cell redox homeostasis"/>
    <property type="evidence" value="ECO:0007669"/>
    <property type="project" value="InterPro"/>
</dbReference>
<feature type="transmembrane region" description="Helical" evidence="7">
    <location>
        <begin position="174"/>
        <end position="193"/>
    </location>
</feature>
<evidence type="ECO:0000256" key="5">
    <source>
        <dbReference type="ARBA" id="ARBA00022989"/>
    </source>
</evidence>
<feature type="domain" description="ABC transporter" evidence="8">
    <location>
        <begin position="348"/>
        <end position="578"/>
    </location>
</feature>
<evidence type="ECO:0000256" key="3">
    <source>
        <dbReference type="ARBA" id="ARBA00022741"/>
    </source>
</evidence>
<dbReference type="GO" id="GO:0034775">
    <property type="term" value="P:glutathione transmembrane transport"/>
    <property type="evidence" value="ECO:0007669"/>
    <property type="project" value="InterPro"/>
</dbReference>
<dbReference type="PROSITE" id="PS50893">
    <property type="entry name" value="ABC_TRANSPORTER_2"/>
    <property type="match status" value="1"/>
</dbReference>
<dbReference type="PROSITE" id="PS00211">
    <property type="entry name" value="ABC_TRANSPORTER_1"/>
    <property type="match status" value="1"/>
</dbReference>
<dbReference type="InterPro" id="IPR003439">
    <property type="entry name" value="ABC_transporter-like_ATP-bd"/>
</dbReference>
<dbReference type="InterPro" id="IPR003593">
    <property type="entry name" value="AAA+_ATPase"/>
</dbReference>
<dbReference type="InterPro" id="IPR036640">
    <property type="entry name" value="ABC1_TM_sf"/>
</dbReference>
<keyword evidence="2 7" id="KW-0812">Transmembrane</keyword>
<dbReference type="InterPro" id="IPR011527">
    <property type="entry name" value="ABC1_TM_dom"/>
</dbReference>
<keyword evidence="6 7" id="KW-0472">Membrane</keyword>
<dbReference type="PANTHER" id="PTHR24221">
    <property type="entry name" value="ATP-BINDING CASSETTE SUB-FAMILY B"/>
    <property type="match status" value="1"/>
</dbReference>
<reference evidence="10 11" key="1">
    <citation type="submission" date="2017-11" db="EMBL/GenBank/DDBJ databases">
        <title>Genomic Encyclopedia of Archaeal and Bacterial Type Strains, Phase II (KMG-II): From Individual Species to Whole Genera.</title>
        <authorList>
            <person name="Goeker M."/>
        </authorList>
    </citation>
    <scope>NUCLEOTIDE SEQUENCE [LARGE SCALE GENOMIC DNA]</scope>
    <source>
        <strain evidence="10 11">DSM 25478</strain>
    </source>
</reference>
<dbReference type="SUPFAM" id="SSF90123">
    <property type="entry name" value="ABC transporter transmembrane region"/>
    <property type="match status" value="1"/>
</dbReference>
<evidence type="ECO:0000256" key="1">
    <source>
        <dbReference type="ARBA" id="ARBA00004651"/>
    </source>
</evidence>
<dbReference type="NCBIfam" id="TIGR02868">
    <property type="entry name" value="CydC"/>
    <property type="match status" value="1"/>
</dbReference>
<dbReference type="Proteomes" id="UP000231693">
    <property type="component" value="Unassembled WGS sequence"/>
</dbReference>